<evidence type="ECO:0000313" key="21">
    <source>
        <dbReference type="EMBL" id="PRW58351.1"/>
    </source>
</evidence>
<evidence type="ECO:0000256" key="1">
    <source>
        <dbReference type="ARBA" id="ARBA00004156"/>
    </source>
</evidence>
<dbReference type="SUPFAM" id="SSF52374">
    <property type="entry name" value="Nucleotidylyl transferase"/>
    <property type="match status" value="1"/>
</dbReference>
<dbReference type="Pfam" id="PF02883">
    <property type="entry name" value="Alpha_adaptinC2"/>
    <property type="match status" value="1"/>
</dbReference>
<dbReference type="Gene3D" id="1.10.240.10">
    <property type="entry name" value="Tyrosyl-Transfer RNA Synthetase"/>
    <property type="match status" value="1"/>
</dbReference>
<dbReference type="InterPro" id="IPR050840">
    <property type="entry name" value="Adaptor_Complx_Large_Subunit"/>
</dbReference>
<dbReference type="Pfam" id="PF01602">
    <property type="entry name" value="Adaptin_N"/>
    <property type="match status" value="1"/>
</dbReference>
<dbReference type="InterPro" id="IPR008153">
    <property type="entry name" value="GAE_dom"/>
</dbReference>
<dbReference type="Gene3D" id="2.60.40.1230">
    <property type="match status" value="1"/>
</dbReference>
<dbReference type="Gene3D" id="1.25.10.10">
    <property type="entry name" value="Leucine-rich Repeat Variant"/>
    <property type="match status" value="1"/>
</dbReference>
<dbReference type="GO" id="GO:0005794">
    <property type="term" value="C:Golgi apparatus"/>
    <property type="evidence" value="ECO:0007669"/>
    <property type="project" value="UniProtKB-SubCell"/>
</dbReference>
<dbReference type="NCBIfam" id="TIGR00233">
    <property type="entry name" value="trpS"/>
    <property type="match status" value="1"/>
</dbReference>
<dbReference type="PROSITE" id="PS00178">
    <property type="entry name" value="AA_TRNA_LIGASE_I"/>
    <property type="match status" value="1"/>
</dbReference>
<dbReference type="EC" id="6.1.1.2" evidence="6"/>
<keyword evidence="13" id="KW-0333">Golgi apparatus</keyword>
<organism evidence="21 22">
    <name type="scientific">Chlorella sorokiniana</name>
    <name type="common">Freshwater green alga</name>
    <dbReference type="NCBI Taxonomy" id="3076"/>
    <lineage>
        <taxon>Eukaryota</taxon>
        <taxon>Viridiplantae</taxon>
        <taxon>Chlorophyta</taxon>
        <taxon>core chlorophytes</taxon>
        <taxon>Trebouxiophyceae</taxon>
        <taxon>Chlorellales</taxon>
        <taxon>Chlorellaceae</taxon>
        <taxon>Chlorella clade</taxon>
        <taxon>Chlorella</taxon>
    </lineage>
</organism>
<gene>
    <name evidence="21" type="ORF">C2E21_3256</name>
</gene>
<dbReference type="InterPro" id="IPR013041">
    <property type="entry name" value="Clathrin_app_Ig-like_sf"/>
</dbReference>
<keyword evidence="9" id="KW-0547">Nucleotide-binding</keyword>
<evidence type="ECO:0000256" key="18">
    <source>
        <dbReference type="ARBA" id="ARBA00049929"/>
    </source>
</evidence>
<comment type="similarity">
    <text evidence="5">Belongs to the adaptor complexes large subunit family.</text>
</comment>
<evidence type="ECO:0000256" key="14">
    <source>
        <dbReference type="ARBA" id="ARBA00023136"/>
    </source>
</evidence>
<dbReference type="AlphaFoldDB" id="A0A2P6TWB4"/>
<dbReference type="FunFam" id="1.25.10.10:FF:000030">
    <property type="entry name" value="AP-1 complex subunit gamma"/>
    <property type="match status" value="1"/>
</dbReference>
<dbReference type="InterPro" id="IPR002305">
    <property type="entry name" value="aa-tRNA-synth_Ic"/>
</dbReference>
<dbReference type="InterPro" id="IPR016024">
    <property type="entry name" value="ARM-type_fold"/>
</dbReference>
<evidence type="ECO:0000256" key="16">
    <source>
        <dbReference type="ARBA" id="ARBA00023329"/>
    </source>
</evidence>
<dbReference type="GO" id="GO:0004830">
    <property type="term" value="F:tryptophan-tRNA ligase activity"/>
    <property type="evidence" value="ECO:0007669"/>
    <property type="project" value="UniProtKB-EC"/>
</dbReference>
<dbReference type="EMBL" id="LHPG02000005">
    <property type="protein sequence ID" value="PRW58351.1"/>
    <property type="molecule type" value="Genomic_DNA"/>
</dbReference>
<dbReference type="OrthoDB" id="28053at2759"/>
<dbReference type="SUPFAM" id="SSF48371">
    <property type="entry name" value="ARM repeat"/>
    <property type="match status" value="1"/>
</dbReference>
<evidence type="ECO:0000256" key="7">
    <source>
        <dbReference type="ARBA" id="ARBA00022448"/>
    </source>
</evidence>
<keyword evidence="14" id="KW-0472">Membrane</keyword>
<dbReference type="SUPFAM" id="SSF49348">
    <property type="entry name" value="Clathrin adaptor appendage domain"/>
    <property type="match status" value="1"/>
</dbReference>
<evidence type="ECO:0000256" key="8">
    <source>
        <dbReference type="ARBA" id="ARBA00022598"/>
    </source>
</evidence>
<evidence type="ECO:0000259" key="20">
    <source>
        <dbReference type="PROSITE" id="PS50180"/>
    </source>
</evidence>
<dbReference type="Proteomes" id="UP000239899">
    <property type="component" value="Unassembled WGS sequence"/>
</dbReference>
<protein>
    <recommendedName>
        <fullName evidence="6">tryptophan--tRNA ligase</fullName>
        <ecNumber evidence="6">6.1.1.2</ecNumber>
    </recommendedName>
    <alternativeName>
        <fullName evidence="17">Tryptophanyl-tRNA synthetase</fullName>
    </alternativeName>
</protein>
<evidence type="ECO:0000256" key="5">
    <source>
        <dbReference type="ARBA" id="ARBA00006613"/>
    </source>
</evidence>
<dbReference type="PANTHER" id="PTHR22780">
    <property type="entry name" value="ADAPTIN, ALPHA/GAMMA/EPSILON"/>
    <property type="match status" value="1"/>
</dbReference>
<dbReference type="GO" id="GO:0048608">
    <property type="term" value="P:reproductive structure development"/>
    <property type="evidence" value="ECO:0007669"/>
    <property type="project" value="UniProtKB-ARBA"/>
</dbReference>
<comment type="subcellular location">
    <subcellularLocation>
        <location evidence="1">Cytoplasmic vesicle membrane</location>
    </subcellularLocation>
    <subcellularLocation>
        <location evidence="3">Golgi apparatus</location>
    </subcellularLocation>
    <subcellularLocation>
        <location evidence="2">Mitochondrion</location>
    </subcellularLocation>
</comment>
<keyword evidence="22" id="KW-1185">Reference proteome</keyword>
<dbReference type="GO" id="GO:0030659">
    <property type="term" value="C:cytoplasmic vesicle membrane"/>
    <property type="evidence" value="ECO:0007669"/>
    <property type="project" value="UniProtKB-SubCell"/>
</dbReference>
<evidence type="ECO:0000256" key="2">
    <source>
        <dbReference type="ARBA" id="ARBA00004173"/>
    </source>
</evidence>
<dbReference type="PROSITE" id="PS50180">
    <property type="entry name" value="GAE"/>
    <property type="match status" value="1"/>
</dbReference>
<evidence type="ECO:0000256" key="17">
    <source>
        <dbReference type="ARBA" id="ARBA00030268"/>
    </source>
</evidence>
<keyword evidence="7" id="KW-0813">Transport</keyword>
<dbReference type="InterPro" id="IPR008152">
    <property type="entry name" value="Clathrin_a/b/g-adaptin_app_Ig"/>
</dbReference>
<sequence>MQCSSVAVTRAAAAGRALGRQLCSRLLPAARVRPVAAAAARGITASAAPQAAVAEEQPSSSAAAKAPGEGAVQRRQRVLSGVQPTGSLHLGNYLGAIRNWVKLQEEYDTYFCVVDLHAITLPHEPAALLASTHSSAALYIACGIDPAKANIFVQSHVPAHAELTWLLSCITPIGWLRKMIQFKEKSKKAGAEEVGTGLLTYPVLMAADILLYQSDLVPVGEDQRQHLELARDIAERTNYLYGGKKAKKMGCRHTRLFKVPEALIPPAGARVMSLQDGTSKMSKSAESDLSRINLLDSPDLIVQKVKRAKTDAFDGLEWDNPDRPEARNLLTIYQCVTGMDKEAVLAEVGSMRWGDFKPRLADALVAHLEPIQARYHEVMQDEGALDAILAKGADNANREAYATLDNVRKAMGFGTVHGRRWGEAGQMTLRLRDLIKQVRQCKTAAEERDVIAKESAALRQAFKEQDGTYRHRNVAKLMYMHMLGYPTHFGQMETLKLIASSGFPEKRVGYLGLMILLDERQEVLMLVTNSLKNDLNSRNQYTVGLALCALGNICSAEMARDLGPEVERLLASQNPYLRKKAALCASRVLRKVPDMLESFAERAPTLLEDRSHSVLLAGVTLMLDICAQAPQVVEAYRPHVPLLCRVLRSLIMGGFAPDYDVGGINDPFLQVAILRLLRVLGRGSAEASDAMSDVLAQVATNTDSGRNAGNAILYECVQTIMAVESIGGLRVLAVNILGRFLGNKDNNIRYVALNTLARVVSVDAAAVQRHRGTIVDCVKDADISIRRRALELVYALVNEGNIRTLTRELLDYLDVCDAEFKPDLANKICMLVQRYAPDKRWYIDSLLQVLVQAGAYVKDDACRALILLVVNAAQLHAYAARASYRALTTNLAAAQPSLLMVSTWCLGEYGELLVGGAGGKLLEGEEPVAVGEADVVGLLEAVLQRPTTSAAVREYGLTALAKLEPKFGGQAPRIKGLIAAFAQSTQLEVQTRSVEYSRLFAHPTIGPQVLEHIPPLEESAYDASLEPGEGAAAAGGAAASGGNAAADLAALLGLDAGLGGGAPAAGSAPAAAPVASQAAAVSALSDLLAGDLLGGGSAAPPAAAAPAAAAAAAAADPLAGLFGAPVAAAPAVPAGPAPVTITAFQKGPLTVTFQLSKSGGDPAATDILASFSNSGDAPLEGFTLQAAVPKQMTLKLDPASAGALPPHSAGAVTQRLHVHNSLHGQKALVMRLRISYQLAGAPVLEQGEVASFPAGW</sequence>
<dbReference type="Gene3D" id="3.40.50.620">
    <property type="entry name" value="HUPs"/>
    <property type="match status" value="1"/>
</dbReference>
<dbReference type="InterPro" id="IPR024109">
    <property type="entry name" value="Trp-tRNA-ligase_bac-type"/>
</dbReference>
<dbReference type="InterPro" id="IPR002553">
    <property type="entry name" value="Clathrin/coatomer_adapt-like_N"/>
</dbReference>
<comment type="catalytic activity">
    <reaction evidence="18">
        <text>tRNA(Trp) + L-tryptophan + ATP = L-tryptophyl-tRNA(Trp) + AMP + diphosphate + H(+)</text>
        <dbReference type="Rhea" id="RHEA:24080"/>
        <dbReference type="Rhea" id="RHEA-COMP:9671"/>
        <dbReference type="Rhea" id="RHEA-COMP:9705"/>
        <dbReference type="ChEBI" id="CHEBI:15378"/>
        <dbReference type="ChEBI" id="CHEBI:30616"/>
        <dbReference type="ChEBI" id="CHEBI:33019"/>
        <dbReference type="ChEBI" id="CHEBI:57912"/>
        <dbReference type="ChEBI" id="CHEBI:78442"/>
        <dbReference type="ChEBI" id="CHEBI:78535"/>
        <dbReference type="ChEBI" id="CHEBI:456215"/>
        <dbReference type="EC" id="6.1.1.2"/>
    </reaction>
</comment>
<dbReference type="InterPro" id="IPR011989">
    <property type="entry name" value="ARM-like"/>
</dbReference>
<dbReference type="GO" id="GO:0009791">
    <property type="term" value="P:post-embryonic development"/>
    <property type="evidence" value="ECO:0007669"/>
    <property type="project" value="UniProtKB-ARBA"/>
</dbReference>
<dbReference type="GO" id="GO:0006436">
    <property type="term" value="P:tryptophanyl-tRNA aminoacylation"/>
    <property type="evidence" value="ECO:0007669"/>
    <property type="project" value="InterPro"/>
</dbReference>
<evidence type="ECO:0000256" key="15">
    <source>
        <dbReference type="ARBA" id="ARBA00023146"/>
    </source>
</evidence>
<dbReference type="InterPro" id="IPR014729">
    <property type="entry name" value="Rossmann-like_a/b/a_fold"/>
</dbReference>
<keyword evidence="11" id="KW-0648">Protein biosynthesis</keyword>
<evidence type="ECO:0000256" key="12">
    <source>
        <dbReference type="ARBA" id="ARBA00022927"/>
    </source>
</evidence>
<evidence type="ECO:0000256" key="13">
    <source>
        <dbReference type="ARBA" id="ARBA00023034"/>
    </source>
</evidence>
<evidence type="ECO:0000256" key="6">
    <source>
        <dbReference type="ARBA" id="ARBA00013161"/>
    </source>
</evidence>
<evidence type="ECO:0000313" key="22">
    <source>
        <dbReference type="Proteomes" id="UP000239899"/>
    </source>
</evidence>
<evidence type="ECO:0000256" key="4">
    <source>
        <dbReference type="ARBA" id="ARBA00005594"/>
    </source>
</evidence>
<accession>A0A2P6TWB4</accession>
<dbReference type="GO" id="GO:0016192">
    <property type="term" value="P:vesicle-mediated transport"/>
    <property type="evidence" value="ECO:0007669"/>
    <property type="project" value="InterPro"/>
</dbReference>
<reference evidence="21 22" key="1">
    <citation type="journal article" date="2018" name="Plant J.">
        <title>Genome sequences of Chlorella sorokiniana UTEX 1602 and Micractinium conductrix SAG 241.80: implications to maltose excretion by a green alga.</title>
        <authorList>
            <person name="Arriola M.B."/>
            <person name="Velmurugan N."/>
            <person name="Zhang Y."/>
            <person name="Plunkett M.H."/>
            <person name="Hondzo H."/>
            <person name="Barney B.M."/>
        </authorList>
    </citation>
    <scope>NUCLEOTIDE SEQUENCE [LARGE SCALE GENOMIC DNA]</scope>
    <source>
        <strain evidence="22">UTEX 1602</strain>
    </source>
</reference>
<dbReference type="STRING" id="3076.A0A2P6TWB4"/>
<dbReference type="GO" id="GO:0030117">
    <property type="term" value="C:membrane coat"/>
    <property type="evidence" value="ECO:0007669"/>
    <property type="project" value="InterPro"/>
</dbReference>
<feature type="region of interest" description="Disordered" evidence="19">
    <location>
        <begin position="54"/>
        <end position="76"/>
    </location>
</feature>
<proteinExistence type="inferred from homology"/>
<comment type="similarity">
    <text evidence="4">Belongs to the class-I aminoacyl-tRNA synthetase family.</text>
</comment>
<dbReference type="GO" id="GO:0006886">
    <property type="term" value="P:intracellular protein transport"/>
    <property type="evidence" value="ECO:0007669"/>
    <property type="project" value="InterPro"/>
</dbReference>
<dbReference type="GO" id="GO:0005524">
    <property type="term" value="F:ATP binding"/>
    <property type="evidence" value="ECO:0007669"/>
    <property type="project" value="UniProtKB-KW"/>
</dbReference>
<keyword evidence="15" id="KW-0030">Aminoacyl-tRNA synthetase</keyword>
<evidence type="ECO:0000256" key="10">
    <source>
        <dbReference type="ARBA" id="ARBA00022840"/>
    </source>
</evidence>
<evidence type="ECO:0000256" key="19">
    <source>
        <dbReference type="SAM" id="MobiDB-lite"/>
    </source>
</evidence>
<dbReference type="Pfam" id="PF00579">
    <property type="entry name" value="tRNA-synt_1b"/>
    <property type="match status" value="1"/>
</dbReference>
<dbReference type="GO" id="GO:0005739">
    <property type="term" value="C:mitochondrion"/>
    <property type="evidence" value="ECO:0007669"/>
    <property type="project" value="UniProtKB-SubCell"/>
</dbReference>
<feature type="domain" description="GAE" evidence="20">
    <location>
        <begin position="1136"/>
        <end position="1253"/>
    </location>
</feature>
<keyword evidence="10" id="KW-0067">ATP-binding</keyword>
<evidence type="ECO:0000256" key="9">
    <source>
        <dbReference type="ARBA" id="ARBA00022741"/>
    </source>
</evidence>
<dbReference type="CDD" id="cd00806">
    <property type="entry name" value="TrpRS_core"/>
    <property type="match status" value="1"/>
</dbReference>
<dbReference type="HAMAP" id="MF_00140_B">
    <property type="entry name" value="Trp_tRNA_synth_B"/>
    <property type="match status" value="1"/>
</dbReference>
<dbReference type="InterPro" id="IPR001412">
    <property type="entry name" value="aa-tRNA-synth_I_CS"/>
</dbReference>
<dbReference type="SMART" id="SM00809">
    <property type="entry name" value="Alpha_adaptinC2"/>
    <property type="match status" value="1"/>
</dbReference>
<keyword evidence="12" id="KW-0653">Protein transport</keyword>
<keyword evidence="16" id="KW-0968">Cytoplasmic vesicle</keyword>
<dbReference type="InterPro" id="IPR002306">
    <property type="entry name" value="Trp-tRNA-ligase"/>
</dbReference>
<dbReference type="FunFam" id="1.10.240.10:FF:000002">
    <property type="entry name" value="Tryptophan--tRNA ligase"/>
    <property type="match status" value="1"/>
</dbReference>
<evidence type="ECO:0000256" key="11">
    <source>
        <dbReference type="ARBA" id="ARBA00022917"/>
    </source>
</evidence>
<keyword evidence="8" id="KW-0436">Ligase</keyword>
<comment type="caution">
    <text evidence="21">The sequence shown here is derived from an EMBL/GenBank/DDBJ whole genome shotgun (WGS) entry which is preliminary data.</text>
</comment>
<name>A0A2P6TWB4_CHLSO</name>
<dbReference type="PRINTS" id="PR01039">
    <property type="entry name" value="TRNASYNTHTRP"/>
</dbReference>
<evidence type="ECO:0000256" key="3">
    <source>
        <dbReference type="ARBA" id="ARBA00004555"/>
    </source>
</evidence>